<comment type="caution">
    <text evidence="1">The sequence shown here is derived from an EMBL/GenBank/DDBJ whole genome shotgun (WGS) entry which is preliminary data.</text>
</comment>
<accession>A0A1D1V370</accession>
<keyword evidence="2" id="KW-1185">Reference proteome</keyword>
<name>A0A1D1V370_RAMVA</name>
<evidence type="ECO:0000313" key="2">
    <source>
        <dbReference type="Proteomes" id="UP000186922"/>
    </source>
</evidence>
<protein>
    <submittedName>
        <fullName evidence="1">Uncharacterized protein</fullName>
    </submittedName>
</protein>
<proteinExistence type="predicted"/>
<sequence length="89" mass="10086">MCVVESSRILPLDPLYMQSDESFFLNLLLRAAVAPPGATCLVRIMRRNQVNKPINQVIDDKSRSTRRCQLCVVEPIFVSLSIRVALIQK</sequence>
<gene>
    <name evidence="1" type="primary">RvY_06964-1</name>
    <name evidence="1" type="synonym">RvY_06964.1</name>
    <name evidence="1" type="ORF">RvY_06964</name>
</gene>
<evidence type="ECO:0000313" key="1">
    <source>
        <dbReference type="EMBL" id="GAU95330.1"/>
    </source>
</evidence>
<dbReference type="EMBL" id="BDGG01000003">
    <property type="protein sequence ID" value="GAU95330.1"/>
    <property type="molecule type" value="Genomic_DNA"/>
</dbReference>
<reference evidence="1 2" key="1">
    <citation type="journal article" date="2016" name="Nat. Commun.">
        <title>Extremotolerant tardigrade genome and improved radiotolerance of human cultured cells by tardigrade-unique protein.</title>
        <authorList>
            <person name="Hashimoto T."/>
            <person name="Horikawa D.D."/>
            <person name="Saito Y."/>
            <person name="Kuwahara H."/>
            <person name="Kozuka-Hata H."/>
            <person name="Shin-I T."/>
            <person name="Minakuchi Y."/>
            <person name="Ohishi K."/>
            <person name="Motoyama A."/>
            <person name="Aizu T."/>
            <person name="Enomoto A."/>
            <person name="Kondo K."/>
            <person name="Tanaka S."/>
            <person name="Hara Y."/>
            <person name="Koshikawa S."/>
            <person name="Sagara H."/>
            <person name="Miura T."/>
            <person name="Yokobori S."/>
            <person name="Miyagawa K."/>
            <person name="Suzuki Y."/>
            <person name="Kubo T."/>
            <person name="Oyama M."/>
            <person name="Kohara Y."/>
            <person name="Fujiyama A."/>
            <person name="Arakawa K."/>
            <person name="Katayama T."/>
            <person name="Toyoda A."/>
            <person name="Kunieda T."/>
        </authorList>
    </citation>
    <scope>NUCLEOTIDE SEQUENCE [LARGE SCALE GENOMIC DNA]</scope>
    <source>
        <strain evidence="1 2">YOKOZUNA-1</strain>
    </source>
</reference>
<dbReference type="Proteomes" id="UP000186922">
    <property type="component" value="Unassembled WGS sequence"/>
</dbReference>
<organism evidence="1 2">
    <name type="scientific">Ramazzottius varieornatus</name>
    <name type="common">Water bear</name>
    <name type="synonym">Tardigrade</name>
    <dbReference type="NCBI Taxonomy" id="947166"/>
    <lineage>
        <taxon>Eukaryota</taxon>
        <taxon>Metazoa</taxon>
        <taxon>Ecdysozoa</taxon>
        <taxon>Tardigrada</taxon>
        <taxon>Eutardigrada</taxon>
        <taxon>Parachela</taxon>
        <taxon>Hypsibioidea</taxon>
        <taxon>Ramazzottiidae</taxon>
        <taxon>Ramazzottius</taxon>
    </lineage>
</organism>
<dbReference type="AlphaFoldDB" id="A0A1D1V370"/>